<reference evidence="7" key="2">
    <citation type="submission" date="2020-09" db="EMBL/GenBank/DDBJ databases">
        <authorList>
            <person name="Sun Q."/>
            <person name="Ohkuma M."/>
        </authorList>
    </citation>
    <scope>NUCLEOTIDE SEQUENCE</scope>
    <source>
        <strain evidence="7">JCM 3090</strain>
    </source>
</reference>
<dbReference type="InterPro" id="IPR051313">
    <property type="entry name" value="Bact_iron-sidero_bind"/>
</dbReference>
<evidence type="ECO:0000313" key="8">
    <source>
        <dbReference type="Proteomes" id="UP000649739"/>
    </source>
</evidence>
<gene>
    <name evidence="7" type="ORF">GCM10010123_07910</name>
</gene>
<reference evidence="7" key="1">
    <citation type="journal article" date="2014" name="Int. J. Syst. Evol. Microbiol.">
        <title>Complete genome sequence of Corynebacterium casei LMG S-19264T (=DSM 44701T), isolated from a smear-ripened cheese.</title>
        <authorList>
            <consortium name="US DOE Joint Genome Institute (JGI-PGF)"/>
            <person name="Walter F."/>
            <person name="Albersmeier A."/>
            <person name="Kalinowski J."/>
            <person name="Ruckert C."/>
        </authorList>
    </citation>
    <scope>NUCLEOTIDE SEQUENCE</scope>
    <source>
        <strain evidence="7">JCM 3090</strain>
    </source>
</reference>
<evidence type="ECO:0000256" key="2">
    <source>
        <dbReference type="ARBA" id="ARBA00008814"/>
    </source>
</evidence>
<dbReference type="RefSeq" id="WP_189168592.1">
    <property type="nucleotide sequence ID" value="NZ_BMQB01000001.1"/>
</dbReference>
<dbReference type="PROSITE" id="PS51257">
    <property type="entry name" value="PROKAR_LIPOPROTEIN"/>
    <property type="match status" value="1"/>
</dbReference>
<accession>A0A8J3B0Z1</accession>
<feature type="domain" description="Fe/B12 periplasmic-binding" evidence="6">
    <location>
        <begin position="65"/>
        <end position="338"/>
    </location>
</feature>
<dbReference type="SUPFAM" id="SSF53807">
    <property type="entry name" value="Helical backbone' metal receptor"/>
    <property type="match status" value="1"/>
</dbReference>
<keyword evidence="8" id="KW-1185">Reference proteome</keyword>
<dbReference type="AlphaFoldDB" id="A0A8J3B0Z1"/>
<protein>
    <submittedName>
        <fullName evidence="7">ABC transporter substrate-binding protein</fullName>
    </submittedName>
</protein>
<evidence type="ECO:0000256" key="1">
    <source>
        <dbReference type="ARBA" id="ARBA00004196"/>
    </source>
</evidence>
<feature type="signal peptide" evidence="5">
    <location>
        <begin position="1"/>
        <end position="28"/>
    </location>
</feature>
<name>A0A8J3B0Z1_9ACTN</name>
<evidence type="ECO:0000256" key="5">
    <source>
        <dbReference type="SAM" id="SignalP"/>
    </source>
</evidence>
<dbReference type="InterPro" id="IPR002491">
    <property type="entry name" value="ABC_transptr_periplasmic_BD"/>
</dbReference>
<organism evidence="7 8">
    <name type="scientific">Pilimelia anulata</name>
    <dbReference type="NCBI Taxonomy" id="53371"/>
    <lineage>
        <taxon>Bacteria</taxon>
        <taxon>Bacillati</taxon>
        <taxon>Actinomycetota</taxon>
        <taxon>Actinomycetes</taxon>
        <taxon>Micromonosporales</taxon>
        <taxon>Micromonosporaceae</taxon>
        <taxon>Pilimelia</taxon>
    </lineage>
</organism>
<keyword evidence="4 5" id="KW-0732">Signal</keyword>
<evidence type="ECO:0000256" key="3">
    <source>
        <dbReference type="ARBA" id="ARBA00022448"/>
    </source>
</evidence>
<dbReference type="GO" id="GO:0030288">
    <property type="term" value="C:outer membrane-bounded periplasmic space"/>
    <property type="evidence" value="ECO:0007669"/>
    <property type="project" value="TreeGrafter"/>
</dbReference>
<dbReference type="PROSITE" id="PS50983">
    <property type="entry name" value="FE_B12_PBP"/>
    <property type="match status" value="1"/>
</dbReference>
<proteinExistence type="inferred from homology"/>
<dbReference type="Gene3D" id="3.40.50.1980">
    <property type="entry name" value="Nitrogenase molybdenum iron protein domain"/>
    <property type="match status" value="2"/>
</dbReference>
<dbReference type="PROSITE" id="PS51318">
    <property type="entry name" value="TAT"/>
    <property type="match status" value="1"/>
</dbReference>
<evidence type="ECO:0000259" key="6">
    <source>
        <dbReference type="PROSITE" id="PS50983"/>
    </source>
</evidence>
<dbReference type="Pfam" id="PF01497">
    <property type="entry name" value="Peripla_BP_2"/>
    <property type="match status" value="1"/>
</dbReference>
<dbReference type="InterPro" id="IPR006311">
    <property type="entry name" value="TAT_signal"/>
</dbReference>
<sequence length="342" mass="36284">MSNKDRTGTLRRTMICLVGAALGVAGLAACGEKAPEPAKKVAASAGPWTYTDAGGKPVTLPKRPERIVAYVGSAAALWDLGIKPVGVFGPQKRPDGTKDPQAGNVDVDAVTSVGNSWDDFNMEKFLALKPDLVVTGKFGKGPDDLWALPAESLAKIRATAPVVGVNEYRAPLLTVIEGYRELARSLGADLDSPEQKGAVDAFNKAGDALKAAIAAKPGLKVEVAYADKDNFYVAKPDFFGDLAYYKSLGLDLVAGGGAEDHWEMLSWEQAGKYPADLIITDSRSHALSHDQLAKVPTWKTLPAVKANQIGLWPGESRFSHVLSTKIVQDFTALIGASRADVV</sequence>
<feature type="chain" id="PRO_5039695690" evidence="5">
    <location>
        <begin position="29"/>
        <end position="342"/>
    </location>
</feature>
<keyword evidence="3" id="KW-0813">Transport</keyword>
<dbReference type="EMBL" id="BMQB01000001">
    <property type="protein sequence ID" value="GGJ80394.1"/>
    <property type="molecule type" value="Genomic_DNA"/>
</dbReference>
<dbReference type="PANTHER" id="PTHR30532:SF24">
    <property type="entry name" value="FERRIC ENTEROBACTIN-BINDING PERIPLASMIC PROTEIN FEPB"/>
    <property type="match status" value="1"/>
</dbReference>
<dbReference type="GO" id="GO:1901678">
    <property type="term" value="P:iron coordination entity transport"/>
    <property type="evidence" value="ECO:0007669"/>
    <property type="project" value="UniProtKB-ARBA"/>
</dbReference>
<comment type="caution">
    <text evidence="7">The sequence shown here is derived from an EMBL/GenBank/DDBJ whole genome shotgun (WGS) entry which is preliminary data.</text>
</comment>
<comment type="similarity">
    <text evidence="2">Belongs to the bacterial solute-binding protein 8 family.</text>
</comment>
<dbReference type="PANTHER" id="PTHR30532">
    <property type="entry name" value="IRON III DICITRATE-BINDING PERIPLASMIC PROTEIN"/>
    <property type="match status" value="1"/>
</dbReference>
<comment type="subcellular location">
    <subcellularLocation>
        <location evidence="1">Cell envelope</location>
    </subcellularLocation>
</comment>
<evidence type="ECO:0000313" key="7">
    <source>
        <dbReference type="EMBL" id="GGJ80394.1"/>
    </source>
</evidence>
<dbReference type="Proteomes" id="UP000649739">
    <property type="component" value="Unassembled WGS sequence"/>
</dbReference>
<evidence type="ECO:0000256" key="4">
    <source>
        <dbReference type="ARBA" id="ARBA00022729"/>
    </source>
</evidence>